<dbReference type="EMBL" id="CP000493">
    <property type="protein sequence ID" value="ABM81074.1"/>
    <property type="molecule type" value="Genomic_DNA"/>
</dbReference>
<name>A2BM63_HYPBU</name>
<organism evidence="1 2">
    <name type="scientific">Hyperthermus butylicus (strain DSM 5456 / JCM 9403 / PLM1-5)</name>
    <dbReference type="NCBI Taxonomy" id="415426"/>
    <lineage>
        <taxon>Archaea</taxon>
        <taxon>Thermoproteota</taxon>
        <taxon>Thermoprotei</taxon>
        <taxon>Desulfurococcales</taxon>
        <taxon>Pyrodictiaceae</taxon>
        <taxon>Hyperthermus</taxon>
    </lineage>
</organism>
<reference evidence="1 2" key="1">
    <citation type="journal article" date="2007" name="Archaea">
        <title>The genome of Hyperthermus butylicus: a sulfur-reducing, peptide fermenting, neutrophilic Crenarchaeote growing up to 108 degrees C.</title>
        <authorList>
            <person name="Brugger K."/>
            <person name="Chen L."/>
            <person name="Stark M."/>
            <person name="Zibat A."/>
            <person name="Redder P."/>
            <person name="Ruepp A."/>
            <person name="Awayez M."/>
            <person name="She Q."/>
            <person name="Garrett R.A."/>
            <person name="Klenk H.P."/>
        </authorList>
    </citation>
    <scope>NUCLEOTIDE SEQUENCE [LARGE SCALE GENOMIC DNA]</scope>
    <source>
        <strain evidence="2">DSM 5456 / JCM 9403 / PLM1-5</strain>
    </source>
</reference>
<accession>A2BM63</accession>
<dbReference type="AlphaFoldDB" id="A2BM63"/>
<protein>
    <submittedName>
        <fullName evidence="1">Uncharacterized protein</fullName>
    </submittedName>
</protein>
<dbReference type="EnsemblBacteria" id="ABM81074">
    <property type="protein sequence ID" value="ABM81074"/>
    <property type="gene ID" value="Hbut_1242"/>
</dbReference>
<proteinExistence type="predicted"/>
<dbReference type="KEGG" id="hbu:Hbut_1242"/>
<dbReference type="HOGENOM" id="CLU_1275300_0_0_2"/>
<evidence type="ECO:0000313" key="2">
    <source>
        <dbReference type="Proteomes" id="UP000002593"/>
    </source>
</evidence>
<dbReference type="GeneID" id="4782189"/>
<dbReference type="Proteomes" id="UP000002593">
    <property type="component" value="Chromosome"/>
</dbReference>
<gene>
    <name evidence="1" type="ordered locus">Hbut_1242</name>
</gene>
<sequence>MQSIVDSLGVELRAYLSPPLQRLAVVLAAVAANNIARGLAITPTILCSEAFTEAILGALTANNAEQVNVRDCGSSMAIGTSTIVLWCEPPAWDVVVFYAGPLKPPPRRLARLKARHLASDTYLLETSIAGRRLREYVRLKGYQLIKASDPCPRDIIELLCEHATAGRIALRDAVDVIAYNKNVRRGEARRIIQELASMDCLRLDSLGYIVIDYCRN</sequence>
<keyword evidence="2" id="KW-1185">Reference proteome</keyword>
<evidence type="ECO:0000313" key="1">
    <source>
        <dbReference type="EMBL" id="ABM81074.1"/>
    </source>
</evidence>
<dbReference type="RefSeq" id="WP_011822392.1">
    <property type="nucleotide sequence ID" value="NC_008818.1"/>
</dbReference>
<dbReference type="eggNOG" id="arCOG05993">
    <property type="taxonomic scope" value="Archaea"/>
</dbReference>